<evidence type="ECO:0000256" key="2">
    <source>
        <dbReference type="ARBA" id="ARBA00023125"/>
    </source>
</evidence>
<proteinExistence type="predicted"/>
<dbReference type="InterPro" id="IPR046532">
    <property type="entry name" value="DUF6597"/>
</dbReference>
<dbReference type="EMBL" id="AJAK01000017">
    <property type="protein sequence ID" value="EOH76695.1"/>
    <property type="molecule type" value="Genomic_DNA"/>
</dbReference>
<evidence type="ECO:0000313" key="6">
    <source>
        <dbReference type="EMBL" id="EOT63604.1"/>
    </source>
</evidence>
<feature type="domain" description="HTH araC/xylS-type" evidence="4">
    <location>
        <begin position="165"/>
        <end position="266"/>
    </location>
</feature>
<comment type="caution">
    <text evidence="5">The sequence shown here is derived from an EMBL/GenBank/DDBJ whole genome shotgun (WGS) entry which is preliminary data.</text>
</comment>
<dbReference type="PATRIC" id="fig|1158601.3.peg.2329"/>
<keyword evidence="3" id="KW-0804">Transcription</keyword>
<dbReference type="RefSeq" id="WP_010741186.1">
    <property type="nucleotide sequence ID" value="NZ_KB946250.1"/>
</dbReference>
<dbReference type="Pfam" id="PF20240">
    <property type="entry name" value="DUF6597"/>
    <property type="match status" value="1"/>
</dbReference>
<dbReference type="SMART" id="SM00342">
    <property type="entry name" value="HTH_ARAC"/>
    <property type="match status" value="1"/>
</dbReference>
<dbReference type="Proteomes" id="UP000014148">
    <property type="component" value="Unassembled WGS sequence"/>
</dbReference>
<dbReference type="Proteomes" id="UP000013783">
    <property type="component" value="Unassembled WGS sequence"/>
</dbReference>
<dbReference type="Pfam" id="PF12833">
    <property type="entry name" value="HTH_18"/>
    <property type="match status" value="1"/>
</dbReference>
<evidence type="ECO:0000256" key="1">
    <source>
        <dbReference type="ARBA" id="ARBA00023015"/>
    </source>
</evidence>
<evidence type="ECO:0000313" key="8">
    <source>
        <dbReference type="Proteomes" id="UP000014148"/>
    </source>
</evidence>
<dbReference type="GO" id="GO:0003700">
    <property type="term" value="F:DNA-binding transcription factor activity"/>
    <property type="evidence" value="ECO:0007669"/>
    <property type="project" value="InterPro"/>
</dbReference>
<dbReference type="PROSITE" id="PS01124">
    <property type="entry name" value="HTH_ARAC_FAMILY_2"/>
    <property type="match status" value="1"/>
</dbReference>
<name>R2QZ43_9ENTE</name>
<dbReference type="InterPro" id="IPR050204">
    <property type="entry name" value="AraC_XylS_family_regulators"/>
</dbReference>
<dbReference type="EMBL" id="ASWA01000005">
    <property type="protein sequence ID" value="EOT63604.1"/>
    <property type="molecule type" value="Genomic_DNA"/>
</dbReference>
<dbReference type="PANTHER" id="PTHR46796">
    <property type="entry name" value="HTH-TYPE TRANSCRIPTIONAL ACTIVATOR RHAS-RELATED"/>
    <property type="match status" value="1"/>
</dbReference>
<dbReference type="OrthoDB" id="182534at2"/>
<dbReference type="STRING" id="71451.RV07_GL001158"/>
<keyword evidence="8" id="KW-1185">Reference proteome</keyword>
<dbReference type="InterPro" id="IPR018060">
    <property type="entry name" value="HTH_AraC"/>
</dbReference>
<evidence type="ECO:0000313" key="7">
    <source>
        <dbReference type="Proteomes" id="UP000013783"/>
    </source>
</evidence>
<accession>R2QZ43</accession>
<organism evidence="5 7">
    <name type="scientific">Enterococcus malodoratus ATCC 43197</name>
    <dbReference type="NCBI Taxonomy" id="1158601"/>
    <lineage>
        <taxon>Bacteria</taxon>
        <taxon>Bacillati</taxon>
        <taxon>Bacillota</taxon>
        <taxon>Bacilli</taxon>
        <taxon>Lactobacillales</taxon>
        <taxon>Enterococcaceae</taxon>
        <taxon>Enterococcus</taxon>
    </lineage>
</organism>
<evidence type="ECO:0000256" key="3">
    <source>
        <dbReference type="ARBA" id="ARBA00023163"/>
    </source>
</evidence>
<dbReference type="Gene3D" id="1.10.10.60">
    <property type="entry name" value="Homeodomain-like"/>
    <property type="match status" value="1"/>
</dbReference>
<dbReference type="GO" id="GO:0043565">
    <property type="term" value="F:sequence-specific DNA binding"/>
    <property type="evidence" value="ECO:0007669"/>
    <property type="project" value="InterPro"/>
</dbReference>
<keyword evidence="2" id="KW-0238">DNA-binding</keyword>
<gene>
    <name evidence="6" type="ORF">I585_04434</name>
    <name evidence="5" type="ORF">UAI_02370</name>
</gene>
<dbReference type="AlphaFoldDB" id="R2QZ43"/>
<dbReference type="SUPFAM" id="SSF46689">
    <property type="entry name" value="Homeodomain-like"/>
    <property type="match status" value="1"/>
</dbReference>
<dbReference type="eggNOG" id="COG2207">
    <property type="taxonomic scope" value="Bacteria"/>
</dbReference>
<dbReference type="InterPro" id="IPR009057">
    <property type="entry name" value="Homeodomain-like_sf"/>
</dbReference>
<reference evidence="5 7" key="1">
    <citation type="submission" date="2013-02" db="EMBL/GenBank/DDBJ databases">
        <title>The Genome Sequence of Enterococcus malodoratus ATCC_43197.</title>
        <authorList>
            <consortium name="The Broad Institute Genome Sequencing Platform"/>
            <consortium name="The Broad Institute Genome Sequencing Center for Infectious Disease"/>
            <person name="Earl A.M."/>
            <person name="Gilmore M.S."/>
            <person name="Lebreton F."/>
            <person name="Walker B."/>
            <person name="Young S.K."/>
            <person name="Zeng Q."/>
            <person name="Gargeya S."/>
            <person name="Fitzgerald M."/>
            <person name="Haas B."/>
            <person name="Abouelleil A."/>
            <person name="Alvarado L."/>
            <person name="Arachchi H.M."/>
            <person name="Berlin A.M."/>
            <person name="Chapman S.B."/>
            <person name="Dewar J."/>
            <person name="Goldberg J."/>
            <person name="Griggs A."/>
            <person name="Gujja S."/>
            <person name="Hansen M."/>
            <person name="Howarth C."/>
            <person name="Imamovic A."/>
            <person name="Larimer J."/>
            <person name="McCowan C."/>
            <person name="Murphy C."/>
            <person name="Neiman D."/>
            <person name="Pearson M."/>
            <person name="Priest M."/>
            <person name="Roberts A."/>
            <person name="Saif S."/>
            <person name="Shea T."/>
            <person name="Sisk P."/>
            <person name="Sykes S."/>
            <person name="Wortman J."/>
            <person name="Nusbaum C."/>
            <person name="Birren B."/>
        </authorList>
    </citation>
    <scope>NUCLEOTIDE SEQUENCE [LARGE SCALE GENOMIC DNA]</scope>
    <source>
        <strain evidence="5 7">ATCC 43197</strain>
    </source>
</reference>
<reference evidence="6 8" key="2">
    <citation type="submission" date="2013-03" db="EMBL/GenBank/DDBJ databases">
        <title>The Genome Sequence of Enterococcus malodoratus ATCC_43197 (PacBio/Illumina hybrid assembly).</title>
        <authorList>
            <consortium name="The Broad Institute Genomics Platform"/>
            <consortium name="The Broad Institute Genome Sequencing Center for Infectious Disease"/>
            <person name="Earl A."/>
            <person name="Russ C."/>
            <person name="Gilmore M."/>
            <person name="Surin D."/>
            <person name="Walker B."/>
            <person name="Young S."/>
            <person name="Zeng Q."/>
            <person name="Gargeya S."/>
            <person name="Fitzgerald M."/>
            <person name="Haas B."/>
            <person name="Abouelleil A."/>
            <person name="Allen A.W."/>
            <person name="Alvarado L."/>
            <person name="Arachchi H.M."/>
            <person name="Berlin A.M."/>
            <person name="Chapman S.B."/>
            <person name="Gainer-Dewar J."/>
            <person name="Goldberg J."/>
            <person name="Griggs A."/>
            <person name="Gujja S."/>
            <person name="Hansen M."/>
            <person name="Howarth C."/>
            <person name="Imamovic A."/>
            <person name="Ireland A."/>
            <person name="Larimer J."/>
            <person name="McCowan C."/>
            <person name="Murphy C."/>
            <person name="Pearson M."/>
            <person name="Poon T.W."/>
            <person name="Priest M."/>
            <person name="Roberts A."/>
            <person name="Saif S."/>
            <person name="Shea T."/>
            <person name="Sisk P."/>
            <person name="Sykes S."/>
            <person name="Wortman J."/>
            <person name="Nusbaum C."/>
            <person name="Birren B."/>
        </authorList>
    </citation>
    <scope>NUCLEOTIDE SEQUENCE [LARGE SCALE GENOMIC DNA]</scope>
    <source>
        <strain evidence="6 8">ATCC 43197</strain>
    </source>
</reference>
<keyword evidence="1" id="KW-0805">Transcription regulation</keyword>
<sequence length="277" mass="31459">MIQQQALAFYQNRERAIYQDEACLYAKPHPALRPYISNYTLTFPTREMISEAYTVIPHGCATLVFGFKDQTLTSQLMGPATKAARVGDQAGSFDQIVIVEFQPAGLYAFLGFSQNELTDQHFSFDLLHAKLNQGMLDLLETVGSVQALISGIDQLFLQAKSNSYPSELAIVTKSIVDQAGNRSLKQLSQDVFYSERHLTRLFNSYLGMSPKTFSRLVRVNQTIRLLNAPNSEITKAYEATGYYDFSHFNRDFKQITGNTPQEYRRKMSDFYSEIAKF</sequence>
<evidence type="ECO:0000259" key="4">
    <source>
        <dbReference type="PROSITE" id="PS01124"/>
    </source>
</evidence>
<evidence type="ECO:0000313" key="5">
    <source>
        <dbReference type="EMBL" id="EOH76695.1"/>
    </source>
</evidence>
<protein>
    <recommendedName>
        <fullName evidence="4">HTH araC/xylS-type domain-containing protein</fullName>
    </recommendedName>
</protein>